<dbReference type="AlphaFoldDB" id="X1IRS4"/>
<protein>
    <submittedName>
        <fullName evidence="2">Uncharacterized protein</fullName>
    </submittedName>
</protein>
<feature type="region of interest" description="Disordered" evidence="1">
    <location>
        <begin position="25"/>
        <end position="58"/>
    </location>
</feature>
<organism evidence="2">
    <name type="scientific">marine sediment metagenome</name>
    <dbReference type="NCBI Taxonomy" id="412755"/>
    <lineage>
        <taxon>unclassified sequences</taxon>
        <taxon>metagenomes</taxon>
        <taxon>ecological metagenomes</taxon>
    </lineage>
</organism>
<comment type="caution">
    <text evidence="2">The sequence shown here is derived from an EMBL/GenBank/DDBJ whole genome shotgun (WGS) entry which is preliminary data.</text>
</comment>
<reference evidence="2" key="1">
    <citation type="journal article" date="2014" name="Front. Microbiol.">
        <title>High frequency of phylogenetically diverse reductive dehalogenase-homologous genes in deep subseafloor sedimentary metagenomes.</title>
        <authorList>
            <person name="Kawai M."/>
            <person name="Futagami T."/>
            <person name="Toyoda A."/>
            <person name="Takaki Y."/>
            <person name="Nishi S."/>
            <person name="Hori S."/>
            <person name="Arai W."/>
            <person name="Tsubouchi T."/>
            <person name="Morono Y."/>
            <person name="Uchiyama I."/>
            <person name="Ito T."/>
            <person name="Fujiyama A."/>
            <person name="Inagaki F."/>
            <person name="Takami H."/>
        </authorList>
    </citation>
    <scope>NUCLEOTIDE SEQUENCE</scope>
    <source>
        <strain evidence="2">Expedition CK06-06</strain>
    </source>
</reference>
<dbReference type="EMBL" id="BARU01037093">
    <property type="protein sequence ID" value="GAH84417.1"/>
    <property type="molecule type" value="Genomic_DNA"/>
</dbReference>
<sequence>MGKDVFKRYPDKRKKNKALFWKGSMDFCANEREKSPEKRQKKGKEDIDSNTHSRRQIS</sequence>
<feature type="non-terminal residue" evidence="2">
    <location>
        <position position="58"/>
    </location>
</feature>
<accession>X1IRS4</accession>
<evidence type="ECO:0000256" key="1">
    <source>
        <dbReference type="SAM" id="MobiDB-lite"/>
    </source>
</evidence>
<proteinExistence type="predicted"/>
<evidence type="ECO:0000313" key="2">
    <source>
        <dbReference type="EMBL" id="GAH84417.1"/>
    </source>
</evidence>
<feature type="compositionally biased region" description="Basic and acidic residues" evidence="1">
    <location>
        <begin position="29"/>
        <end position="51"/>
    </location>
</feature>
<gene>
    <name evidence="2" type="ORF">S03H2_57848</name>
</gene>
<name>X1IRS4_9ZZZZ</name>